<dbReference type="AlphaFoldDB" id="A0A7E5A0Q4"/>
<reference evidence="3" key="2">
    <citation type="submission" date="2020-10" db="UniProtKB">
        <authorList>
            <consortium name="WormBaseParasite"/>
        </authorList>
    </citation>
    <scope>IDENTIFICATION</scope>
</reference>
<reference evidence="2" key="1">
    <citation type="journal article" date="2013" name="Genetics">
        <title>The draft genome and transcriptome of Panagrellus redivivus are shaped by the harsh demands of a free-living lifestyle.</title>
        <authorList>
            <person name="Srinivasan J."/>
            <person name="Dillman A.R."/>
            <person name="Macchietto M.G."/>
            <person name="Heikkinen L."/>
            <person name="Lakso M."/>
            <person name="Fracchia K.M."/>
            <person name="Antoshechkin I."/>
            <person name="Mortazavi A."/>
            <person name="Wong G."/>
            <person name="Sternberg P.W."/>
        </authorList>
    </citation>
    <scope>NUCLEOTIDE SEQUENCE [LARGE SCALE GENOMIC DNA]</scope>
    <source>
        <strain evidence="2">MT8872</strain>
    </source>
</reference>
<feature type="compositionally biased region" description="Polar residues" evidence="1">
    <location>
        <begin position="365"/>
        <end position="376"/>
    </location>
</feature>
<name>A0A7E5A0Q4_PANRE</name>
<evidence type="ECO:0000313" key="2">
    <source>
        <dbReference type="Proteomes" id="UP000492821"/>
    </source>
</evidence>
<evidence type="ECO:0000313" key="3">
    <source>
        <dbReference type="WBParaSite" id="Pan_g673.t1"/>
    </source>
</evidence>
<keyword evidence="2" id="KW-1185">Reference proteome</keyword>
<evidence type="ECO:0000256" key="1">
    <source>
        <dbReference type="SAM" id="MobiDB-lite"/>
    </source>
</evidence>
<feature type="compositionally biased region" description="Polar residues" evidence="1">
    <location>
        <begin position="336"/>
        <end position="348"/>
    </location>
</feature>
<feature type="compositionally biased region" description="Basic residues" evidence="1">
    <location>
        <begin position="349"/>
        <end position="361"/>
    </location>
</feature>
<organism evidence="2 3">
    <name type="scientific">Panagrellus redivivus</name>
    <name type="common">Microworm</name>
    <dbReference type="NCBI Taxonomy" id="6233"/>
    <lineage>
        <taxon>Eukaryota</taxon>
        <taxon>Metazoa</taxon>
        <taxon>Ecdysozoa</taxon>
        <taxon>Nematoda</taxon>
        <taxon>Chromadorea</taxon>
        <taxon>Rhabditida</taxon>
        <taxon>Tylenchina</taxon>
        <taxon>Panagrolaimomorpha</taxon>
        <taxon>Panagrolaimoidea</taxon>
        <taxon>Panagrolaimidae</taxon>
        <taxon>Panagrellus</taxon>
    </lineage>
</organism>
<protein>
    <submittedName>
        <fullName evidence="3">DET1 homolog</fullName>
    </submittedName>
</protein>
<dbReference type="WBParaSite" id="Pan_g673.t1">
    <property type="protein sequence ID" value="Pan_g673.t1"/>
    <property type="gene ID" value="Pan_g673"/>
</dbReference>
<accession>A0A7E5A0Q4</accession>
<feature type="region of interest" description="Disordered" evidence="1">
    <location>
        <begin position="332"/>
        <end position="380"/>
    </location>
</feature>
<dbReference type="Proteomes" id="UP000492821">
    <property type="component" value="Unassembled WGS sequence"/>
</dbReference>
<sequence length="557" mass="61756">MGFEKSGRTPSVMYTVNNAKGKYFIEAYHSDGSNYAFGFATITDTVAQMKKGSDDPHTPIFFHFTEKATIIQQQRFRDTCREAGFLNVRLISFDTVNLSLLIGSHHINVIPGRFVAVLTSELFYIVTRDGRNLKLHKAAPFEQFRFRRCSVDSVVISNMTNDFEEAAVDKIRKCLHPIPVNVGTFWPMNDFLPVLLRSHLGETTSNRYIFNAFCDFDIDIKGQKLIETRFKELPLSVTTDVAVSNVTKLDVNLIKSERTVEVLKTFTLKSGARFVRIVILVESCCDITATMEVVDTAETLQPVICAGGIVATDCLSKEASPAKVEPTVMVMEKSTQDVSSKPTDNNVVKSKKNRSQRRREGRRNAQMNGAPGNQSKPAAAPIENGSIALPRELSQLKLDPLPTTVLTFTSDNRVLIKADTTYTGNKDVFAYVRLQDGIAPMVGQQAFDALQTHPNSVFYDVTRLLAVDFDPAHPDPSWRFKTSSDTDGKVLIHGSDGITTFPIVLFGLVVKSTLLYIKEHVQSEINELGIRLPSSSAISATDLKGVSDKIGMKLVII</sequence>
<proteinExistence type="predicted"/>